<dbReference type="SUPFAM" id="SSF56672">
    <property type="entry name" value="DNA/RNA polymerases"/>
    <property type="match status" value="1"/>
</dbReference>
<protein>
    <submittedName>
        <fullName evidence="1">DNA directed RNA polymerase</fullName>
    </submittedName>
</protein>
<accession>A0A8S5LAS3</accession>
<name>A0A8S5LAS3_9CAUD</name>
<dbReference type="InterPro" id="IPR043502">
    <property type="entry name" value="DNA/RNA_pol_sf"/>
</dbReference>
<sequence length="320" mass="37890">MDKQIDYAELYERITRVKEPVDLIEKQKYFEIKYNKRQRKQILREALEPCLQPLLEVERPDFTEEEQKEFDYTISTALEILCILIEQETVTMSTLIEMVIEREELNQALDIAQVVQIGCDYGLWDISKDRHTRIHNKWELSDDVKHTLEQFRFVNPMIVKPLPVNQKGNNRGSGYLTIGSDSLLLGGQYHTEDICTEVLDKLNNTAFELNIDLMRTYRNSWKHMHAPKKADGIDQMRDETTEEYNKRIQAFEQFEQLVFKSAAEIYNSENQMYLTHKYDKRGRVYCVGYQLSYQSNSYGKAIINFKNKQEVTDTIKFFED</sequence>
<proteinExistence type="predicted"/>
<dbReference type="EMBL" id="BK014667">
    <property type="protein sequence ID" value="DAD67039.1"/>
    <property type="molecule type" value="Genomic_DNA"/>
</dbReference>
<organism evidence="1">
    <name type="scientific">Podoviridae sp. ctBev14</name>
    <dbReference type="NCBI Taxonomy" id="2823556"/>
    <lineage>
        <taxon>Viruses</taxon>
        <taxon>Duplodnaviria</taxon>
        <taxon>Heunggongvirae</taxon>
        <taxon>Uroviricota</taxon>
        <taxon>Caudoviricetes</taxon>
    </lineage>
</organism>
<evidence type="ECO:0000313" key="1">
    <source>
        <dbReference type="EMBL" id="DAD67039.1"/>
    </source>
</evidence>
<reference evidence="1" key="1">
    <citation type="journal article" date="2021" name="Proc. Natl. Acad. Sci. U.S.A.">
        <title>A Catalog of Tens of Thousands of Viruses from Human Metagenomes Reveals Hidden Associations with Chronic Diseases.</title>
        <authorList>
            <person name="Tisza M.J."/>
            <person name="Buck C.B."/>
        </authorList>
    </citation>
    <scope>NUCLEOTIDE SEQUENCE</scope>
    <source>
        <strain evidence="1">CtBev14</strain>
    </source>
</reference>